<name>A0ABW6AT01_9BACT</name>
<dbReference type="Proteomes" id="UP001597512">
    <property type="component" value="Unassembled WGS sequence"/>
</dbReference>
<evidence type="ECO:0000313" key="2">
    <source>
        <dbReference type="Proteomes" id="UP001597512"/>
    </source>
</evidence>
<proteinExistence type="predicted"/>
<sequence>MELLVVSTALVGLMGLIMYAGERRALGLRATYDQALASGSRAQASIAGRVYYTYIRQGSITLSDEQAMVNDLTAMGDEVSQYSQTEPELINA</sequence>
<keyword evidence="2" id="KW-1185">Reference proteome</keyword>
<comment type="caution">
    <text evidence="1">The sequence shown here is derived from an EMBL/GenBank/DDBJ whole genome shotgun (WGS) entry which is preliminary data.</text>
</comment>
<gene>
    <name evidence="1" type="ORF">ACFS25_26455</name>
</gene>
<dbReference type="EMBL" id="JBHUOM010000025">
    <property type="protein sequence ID" value="MFD2937343.1"/>
    <property type="molecule type" value="Genomic_DNA"/>
</dbReference>
<protein>
    <submittedName>
        <fullName evidence="1">Uncharacterized protein</fullName>
    </submittedName>
</protein>
<accession>A0ABW6AT01</accession>
<organism evidence="1 2">
    <name type="scientific">Spirosoma flavum</name>
    <dbReference type="NCBI Taxonomy" id="2048557"/>
    <lineage>
        <taxon>Bacteria</taxon>
        <taxon>Pseudomonadati</taxon>
        <taxon>Bacteroidota</taxon>
        <taxon>Cytophagia</taxon>
        <taxon>Cytophagales</taxon>
        <taxon>Cytophagaceae</taxon>
        <taxon>Spirosoma</taxon>
    </lineage>
</organism>
<dbReference type="RefSeq" id="WP_381507253.1">
    <property type="nucleotide sequence ID" value="NZ_JBHUOM010000025.1"/>
</dbReference>
<reference evidence="2" key="1">
    <citation type="journal article" date="2019" name="Int. J. Syst. Evol. Microbiol.">
        <title>The Global Catalogue of Microorganisms (GCM) 10K type strain sequencing project: providing services to taxonomists for standard genome sequencing and annotation.</title>
        <authorList>
            <consortium name="The Broad Institute Genomics Platform"/>
            <consortium name="The Broad Institute Genome Sequencing Center for Infectious Disease"/>
            <person name="Wu L."/>
            <person name="Ma J."/>
        </authorList>
    </citation>
    <scope>NUCLEOTIDE SEQUENCE [LARGE SCALE GENOMIC DNA]</scope>
    <source>
        <strain evidence="2">KCTC 52490</strain>
    </source>
</reference>
<evidence type="ECO:0000313" key="1">
    <source>
        <dbReference type="EMBL" id="MFD2937343.1"/>
    </source>
</evidence>